<dbReference type="Pfam" id="PF00271">
    <property type="entry name" value="Helicase_C"/>
    <property type="match status" value="1"/>
</dbReference>
<accession>A0A5C6VTX9</accession>
<sequence length="1252" mass="140804">MFKLFKPAKARDVATWKRQWSDKGIVLTRRIEGPGAMVDGDLVGGYLTQLTDDGLANPVEDGFLLDWQSVYEILERQDYEQLRDVLRIPPFTDFRPYLRSGHSLVDREFGIAVDGWRVDGGREFQGTVTGPVMSEGTTETLMRPAQWKLFKAVVAFSRRGDEDRSDLANRQGWGRIRKLALDAEAGLDDFLYRSVVLSPEKLNIGLRRSVEVADDHVVEIEPGFDGAPDDWLDTFDRAREIRDRYDITTREGIVQVLVTPKVKTVLREIKRLPGRRVAGSRAQAFLLNPYAALGADAVDVIDESQFERAREDAGLDYERFVPTFERNAAGYALRVGLLVESAVASGPTSSKTHWLDDNELSTFVSALSRSLALGHQLLAWQGYDLALQGDSEQHLKELSAALAQRRTHPTLVSYAQVHDLGGYSTRIESIGVEKPYHSPYIAKKDEGEGWFPENILPVVVYQPKDGGEPVAVPTNKPAIEKLKNDVLEADAKGAAKLDVGWLKDPISLSDAKEIISTFEKLFSDLESGKRFDQENQRKNRSEQATKKQLVLRANIQALEYEELRREALQSVPASPKLPQSIRPGLALLPHQQAGLAWMQHLYSLQTDYQVRGAILADDMGLGKTFQLLALMAWLLEQDATMNPMLVVAPVSLLENWAEEANKFFQPGALPLLTAYGDSLAEFRVPRGQIDQRLQAEDGLVKFLKPNWIGDAKVVLTTYETLRDLEFSFAAQKWSLMVCDEAQRIKNPAAMVTRAAKKQNVAFRIACTGTPVENTLADMWCLFDYVQPGLLGALNDFGERYRKPIEAKTDEEKSRVEELRARISPQILRRLKTEVDTGLPPKIVVEDCRRLPISSVQRNLYAKAVDGFKRRKEPDHTTPFKNHLGLLHYLRLVCTDPRVHGLSVFKPEPMGDYRAKSPKLDWLLKQLSEIRAKGEKAIVFCEFREIQRLLQHYIEAEFSYRPDIINGDTSASSTHVASRQKRIKAFQEAPGFGVLVLSPVAVGFGVNIQAANHVVHYSRTWNPAKEDQATDRAYRINQKKPVYVYYPTVWADDFTTFDVKLDQLLAHKRGLSEDMLNGAGDVAPGDFNIADVVPHSQTSDLDERVTLDMALRMGWQHFECLVGALWSKRGFDCYRTPGTNDNGVDIVAIDGKRGQLIQAKTSGIDGTKLGWDAVKEVVAGEAFYRRRHPNVSFEKVCVTNQFFNAQAQENATLNAVQLIDQADLADLLRTHETTLLEVERMLFVEWQSADLTD</sequence>
<evidence type="ECO:0000259" key="3">
    <source>
        <dbReference type="PROSITE" id="PS51194"/>
    </source>
</evidence>
<dbReference type="InterPro" id="IPR049730">
    <property type="entry name" value="SNF2/RAD54-like_C"/>
</dbReference>
<dbReference type="InterPro" id="IPR000330">
    <property type="entry name" value="SNF2_N"/>
</dbReference>
<keyword evidence="1" id="KW-0378">Hydrolase</keyword>
<dbReference type="GO" id="GO:0009307">
    <property type="term" value="P:DNA restriction-modification system"/>
    <property type="evidence" value="ECO:0007669"/>
    <property type="project" value="InterPro"/>
</dbReference>
<gene>
    <name evidence="4" type="ORF">FRZ40_10960</name>
</gene>
<evidence type="ECO:0000256" key="1">
    <source>
        <dbReference type="ARBA" id="ARBA00022801"/>
    </source>
</evidence>
<dbReference type="PANTHER" id="PTHR45629:SF7">
    <property type="entry name" value="DNA EXCISION REPAIR PROTEIN ERCC-6-RELATED"/>
    <property type="match status" value="1"/>
</dbReference>
<dbReference type="SUPFAM" id="SSF52980">
    <property type="entry name" value="Restriction endonuclease-like"/>
    <property type="match status" value="1"/>
</dbReference>
<dbReference type="GO" id="GO:0004386">
    <property type="term" value="F:helicase activity"/>
    <property type="evidence" value="ECO:0007669"/>
    <property type="project" value="UniProtKB-KW"/>
</dbReference>
<protein>
    <submittedName>
        <fullName evidence="4">ATP-dependent helicase</fullName>
    </submittedName>
</protein>
<dbReference type="InterPro" id="IPR018030">
    <property type="entry name" value="Fimbrial_membr_usher_CS"/>
</dbReference>
<evidence type="ECO:0000313" key="5">
    <source>
        <dbReference type="Proteomes" id="UP000321776"/>
    </source>
</evidence>
<dbReference type="Gene3D" id="3.40.50.10810">
    <property type="entry name" value="Tandem AAA-ATPase domain"/>
    <property type="match status" value="1"/>
</dbReference>
<dbReference type="PANTHER" id="PTHR45629">
    <property type="entry name" value="SNF2/RAD54 FAMILY MEMBER"/>
    <property type="match status" value="1"/>
</dbReference>
<dbReference type="InterPro" id="IPR038718">
    <property type="entry name" value="SNF2-like_sf"/>
</dbReference>
<comment type="caution">
    <text evidence="4">The sequence shown here is derived from an EMBL/GenBank/DDBJ whole genome shotgun (WGS) entry which is preliminary data.</text>
</comment>
<proteinExistence type="predicted"/>
<dbReference type="Gene3D" id="3.40.50.300">
    <property type="entry name" value="P-loop containing nucleotide triphosphate hydrolases"/>
    <property type="match status" value="1"/>
</dbReference>
<name>A0A5C6VTX9_9BURK</name>
<dbReference type="PROSITE" id="PS01151">
    <property type="entry name" value="FIMBRIAL_USHER"/>
    <property type="match status" value="1"/>
</dbReference>
<dbReference type="GO" id="GO:0016787">
    <property type="term" value="F:hydrolase activity"/>
    <property type="evidence" value="ECO:0007669"/>
    <property type="project" value="UniProtKB-KW"/>
</dbReference>
<dbReference type="GO" id="GO:0003677">
    <property type="term" value="F:DNA binding"/>
    <property type="evidence" value="ECO:0007669"/>
    <property type="project" value="InterPro"/>
</dbReference>
<dbReference type="InterPro" id="IPR007560">
    <property type="entry name" value="Restrct_endonuc_IV_Mrr"/>
</dbReference>
<dbReference type="Proteomes" id="UP000321776">
    <property type="component" value="Unassembled WGS sequence"/>
</dbReference>
<dbReference type="RefSeq" id="WP_147234116.1">
    <property type="nucleotide sequence ID" value="NZ_VOQS01000001.1"/>
</dbReference>
<dbReference type="CDD" id="cd18793">
    <property type="entry name" value="SF2_C_SNF"/>
    <property type="match status" value="1"/>
</dbReference>
<keyword evidence="4" id="KW-0067">ATP-binding</keyword>
<feature type="domain" description="Helicase C-terminal" evidence="3">
    <location>
        <begin position="918"/>
        <end position="1079"/>
    </location>
</feature>
<dbReference type="AlphaFoldDB" id="A0A5C6VTX9"/>
<feature type="domain" description="Helicase ATP-binding" evidence="2">
    <location>
        <begin position="604"/>
        <end position="788"/>
    </location>
</feature>
<dbReference type="SUPFAM" id="SSF52540">
    <property type="entry name" value="P-loop containing nucleoside triphosphate hydrolases"/>
    <property type="match status" value="2"/>
</dbReference>
<evidence type="ECO:0000259" key="2">
    <source>
        <dbReference type="PROSITE" id="PS51192"/>
    </source>
</evidence>
<dbReference type="SMART" id="SM00487">
    <property type="entry name" value="DEXDc"/>
    <property type="match status" value="1"/>
</dbReference>
<dbReference type="SMART" id="SM00490">
    <property type="entry name" value="HELICc"/>
    <property type="match status" value="1"/>
</dbReference>
<dbReference type="InterPro" id="IPR011856">
    <property type="entry name" value="tRNA_endonuc-like_dom_sf"/>
</dbReference>
<dbReference type="InterPro" id="IPR001650">
    <property type="entry name" value="Helicase_C-like"/>
</dbReference>
<keyword evidence="4" id="KW-0547">Nucleotide-binding</keyword>
<dbReference type="PROSITE" id="PS51192">
    <property type="entry name" value="HELICASE_ATP_BIND_1"/>
    <property type="match status" value="1"/>
</dbReference>
<dbReference type="InterPro" id="IPR014001">
    <property type="entry name" value="Helicase_ATP-bd"/>
</dbReference>
<dbReference type="GO" id="GO:0005524">
    <property type="term" value="F:ATP binding"/>
    <property type="evidence" value="ECO:0007669"/>
    <property type="project" value="InterPro"/>
</dbReference>
<evidence type="ECO:0000313" key="4">
    <source>
        <dbReference type="EMBL" id="TXC88056.1"/>
    </source>
</evidence>
<dbReference type="InterPro" id="IPR011335">
    <property type="entry name" value="Restrct_endonuc-II-like"/>
</dbReference>
<dbReference type="Gene3D" id="3.40.1350.10">
    <property type="match status" value="1"/>
</dbReference>
<dbReference type="InterPro" id="IPR027417">
    <property type="entry name" value="P-loop_NTPase"/>
</dbReference>
<dbReference type="PROSITE" id="PS51194">
    <property type="entry name" value="HELICASE_CTER"/>
    <property type="match status" value="1"/>
</dbReference>
<reference evidence="4 5" key="1">
    <citation type="journal article" date="2018" name="Int. J. Syst. Evol. Microbiol.">
        <title>Paraburkholderia azotifigens sp. nov., a nitrogen-fixing bacterium isolated from paddy soil.</title>
        <authorList>
            <person name="Choi G.M."/>
            <person name="Im W.T."/>
        </authorList>
    </citation>
    <scope>NUCLEOTIDE SEQUENCE [LARGE SCALE GENOMIC DNA]</scope>
    <source>
        <strain evidence="4 5">NF 2-5-3</strain>
    </source>
</reference>
<dbReference type="GO" id="GO:0004519">
    <property type="term" value="F:endonuclease activity"/>
    <property type="evidence" value="ECO:0007669"/>
    <property type="project" value="InterPro"/>
</dbReference>
<dbReference type="InterPro" id="IPR050496">
    <property type="entry name" value="SNF2_RAD54_helicase_repair"/>
</dbReference>
<dbReference type="Pfam" id="PF04471">
    <property type="entry name" value="Mrr_cat"/>
    <property type="match status" value="1"/>
</dbReference>
<organism evidence="4 5">
    <name type="scientific">Paraburkholderia azotifigens</name>
    <dbReference type="NCBI Taxonomy" id="2057004"/>
    <lineage>
        <taxon>Bacteria</taxon>
        <taxon>Pseudomonadati</taxon>
        <taxon>Pseudomonadota</taxon>
        <taxon>Betaproteobacteria</taxon>
        <taxon>Burkholderiales</taxon>
        <taxon>Burkholderiaceae</taxon>
        <taxon>Paraburkholderia</taxon>
    </lineage>
</organism>
<dbReference type="Pfam" id="PF00176">
    <property type="entry name" value="SNF2-rel_dom"/>
    <property type="match status" value="1"/>
</dbReference>
<dbReference type="EMBL" id="VOQS01000001">
    <property type="protein sequence ID" value="TXC88056.1"/>
    <property type="molecule type" value="Genomic_DNA"/>
</dbReference>
<keyword evidence="4" id="KW-0347">Helicase</keyword>